<reference evidence="3 4" key="1">
    <citation type="journal article" date="2012" name="J. Bacteriol.">
        <title>Genome of Bacillus macauensis ZFHKF-1, a Long-Chain-Forming Bacterium.</title>
        <authorList>
            <person name="Cai L."/>
            <person name="Zhang T."/>
        </authorList>
    </citation>
    <scope>NUCLEOTIDE SEQUENCE [LARGE SCALE GENOMIC DNA]</scope>
    <source>
        <strain evidence="3 4">ZFHKF-1</strain>
    </source>
</reference>
<keyword evidence="4" id="KW-1185">Reference proteome</keyword>
<dbReference type="EMBL" id="AKKV01000020">
    <property type="protein sequence ID" value="EIT86751.1"/>
    <property type="molecule type" value="Genomic_DNA"/>
</dbReference>
<dbReference type="STRING" id="1196324.A374_04234"/>
<dbReference type="InterPro" id="IPR002645">
    <property type="entry name" value="STAS_dom"/>
</dbReference>
<organism evidence="3 4">
    <name type="scientific">Fictibacillus macauensis ZFHKF-1</name>
    <dbReference type="NCBI Taxonomy" id="1196324"/>
    <lineage>
        <taxon>Bacteria</taxon>
        <taxon>Bacillati</taxon>
        <taxon>Bacillota</taxon>
        <taxon>Bacilli</taxon>
        <taxon>Bacillales</taxon>
        <taxon>Fictibacillaceae</taxon>
        <taxon>Fictibacillus</taxon>
    </lineage>
</organism>
<proteinExistence type="predicted"/>
<name>I8J4P4_9BACL</name>
<evidence type="ECO:0000256" key="1">
    <source>
        <dbReference type="SAM" id="Coils"/>
    </source>
</evidence>
<comment type="caution">
    <text evidence="3">The sequence shown here is derived from an EMBL/GenBank/DDBJ whole genome shotgun (WGS) entry which is preliminary data.</text>
</comment>
<accession>I8J4P4</accession>
<dbReference type="eggNOG" id="COG1366">
    <property type="taxonomic scope" value="Bacteria"/>
</dbReference>
<dbReference type="InterPro" id="IPR036513">
    <property type="entry name" value="STAS_dom_sf"/>
</dbReference>
<dbReference type="SUPFAM" id="SSF52091">
    <property type="entry name" value="SpoIIaa-like"/>
    <property type="match status" value="1"/>
</dbReference>
<dbReference type="Pfam" id="PF01740">
    <property type="entry name" value="STAS"/>
    <property type="match status" value="1"/>
</dbReference>
<dbReference type="OrthoDB" id="2624594at2"/>
<evidence type="ECO:0000259" key="2">
    <source>
        <dbReference type="PROSITE" id="PS50801"/>
    </source>
</evidence>
<dbReference type="PROSITE" id="PS50801">
    <property type="entry name" value="STAS"/>
    <property type="match status" value="1"/>
</dbReference>
<dbReference type="Gene3D" id="3.30.750.24">
    <property type="entry name" value="STAS domain"/>
    <property type="match status" value="1"/>
</dbReference>
<keyword evidence="1" id="KW-0175">Coiled coil</keyword>
<dbReference type="Proteomes" id="UP000004080">
    <property type="component" value="Unassembled WGS sequence"/>
</dbReference>
<dbReference type="PATRIC" id="fig|1196324.3.peg.860"/>
<feature type="domain" description="STAS" evidence="2">
    <location>
        <begin position="145"/>
        <end position="252"/>
    </location>
</feature>
<sequence>MAIKHMPIPYFEIDKQFNILARSDQSVETFLEKTNFLELVDAESKEKASLFLLSPEYHKEIELVLHTIATPFALFSCSIQWHEDVGHLVCLEQSEKLKVLEEKVQHQSERLAQTNFELFEQKEQLEKSLKRVLELSAHFVHLSKSVGLVPFTGDLNEALITENKETLIQLVYDGALNSVFFDFSSVEKLTASGFEGFCELIRELNLVGALCYVVGLKPEHAMLLKNKNIQDMTYFMRNLNEVIHVDSAYSPERSSLLLQ</sequence>
<dbReference type="RefSeq" id="WP_007200946.1">
    <property type="nucleotide sequence ID" value="NZ_AKKV01000020.1"/>
</dbReference>
<dbReference type="AlphaFoldDB" id="I8J4P4"/>
<feature type="coiled-coil region" evidence="1">
    <location>
        <begin position="90"/>
        <end position="117"/>
    </location>
</feature>
<protein>
    <recommendedName>
        <fullName evidence="2">STAS domain-containing protein</fullName>
    </recommendedName>
</protein>
<evidence type="ECO:0000313" key="4">
    <source>
        <dbReference type="Proteomes" id="UP000004080"/>
    </source>
</evidence>
<evidence type="ECO:0000313" key="3">
    <source>
        <dbReference type="EMBL" id="EIT86751.1"/>
    </source>
</evidence>
<gene>
    <name evidence="3" type="ORF">A374_04234</name>
</gene>